<feature type="compositionally biased region" description="Acidic residues" evidence="1">
    <location>
        <begin position="46"/>
        <end position="68"/>
    </location>
</feature>
<proteinExistence type="predicted"/>
<keyword evidence="3" id="KW-1185">Reference proteome</keyword>
<evidence type="ECO:0000313" key="3">
    <source>
        <dbReference type="Proteomes" id="UP000663866"/>
    </source>
</evidence>
<protein>
    <submittedName>
        <fullName evidence="2">Uncharacterized protein</fullName>
    </submittedName>
</protein>
<evidence type="ECO:0000256" key="1">
    <source>
        <dbReference type="SAM" id="MobiDB-lite"/>
    </source>
</evidence>
<dbReference type="EMBL" id="CAJOBG010125811">
    <property type="protein sequence ID" value="CAF4793309.1"/>
    <property type="molecule type" value="Genomic_DNA"/>
</dbReference>
<sequence length="68" mass="7603">MDISKIIDQATIDILDDSTNALADYVDSVSCRSESSSEFELNVGDDTNDDFDNETDDDDDDDNINEYI</sequence>
<gene>
    <name evidence="2" type="ORF">OVN521_LOCUS51549</name>
</gene>
<accession>A0A821NUZ8</accession>
<name>A0A821NUZ8_9BILA</name>
<reference evidence="2" key="1">
    <citation type="submission" date="2021-02" db="EMBL/GenBank/DDBJ databases">
        <authorList>
            <person name="Nowell W R."/>
        </authorList>
    </citation>
    <scope>NUCLEOTIDE SEQUENCE</scope>
</reference>
<feature type="region of interest" description="Disordered" evidence="1">
    <location>
        <begin position="34"/>
        <end position="68"/>
    </location>
</feature>
<dbReference type="Proteomes" id="UP000663866">
    <property type="component" value="Unassembled WGS sequence"/>
</dbReference>
<evidence type="ECO:0000313" key="2">
    <source>
        <dbReference type="EMBL" id="CAF4793309.1"/>
    </source>
</evidence>
<comment type="caution">
    <text evidence="2">The sequence shown here is derived from an EMBL/GenBank/DDBJ whole genome shotgun (WGS) entry which is preliminary data.</text>
</comment>
<feature type="non-terminal residue" evidence="2">
    <location>
        <position position="68"/>
    </location>
</feature>
<organism evidence="2 3">
    <name type="scientific">Rotaria magnacalcarata</name>
    <dbReference type="NCBI Taxonomy" id="392030"/>
    <lineage>
        <taxon>Eukaryota</taxon>
        <taxon>Metazoa</taxon>
        <taxon>Spiralia</taxon>
        <taxon>Gnathifera</taxon>
        <taxon>Rotifera</taxon>
        <taxon>Eurotatoria</taxon>
        <taxon>Bdelloidea</taxon>
        <taxon>Philodinida</taxon>
        <taxon>Philodinidae</taxon>
        <taxon>Rotaria</taxon>
    </lineage>
</organism>
<dbReference type="AlphaFoldDB" id="A0A821NUZ8"/>